<proteinExistence type="predicted"/>
<accession>E0VPL4</accession>
<evidence type="ECO:0000313" key="4">
    <source>
        <dbReference type="EnsemblMetazoa" id="PHUM361410-PA"/>
    </source>
</evidence>
<keyword evidence="5" id="KW-1185">Reference proteome</keyword>
<keyword evidence="1" id="KW-0175">Coiled coil</keyword>
<feature type="region of interest" description="Disordered" evidence="2">
    <location>
        <begin position="367"/>
        <end position="441"/>
    </location>
</feature>
<dbReference type="VEuPathDB" id="VectorBase:PHUM361410"/>
<feature type="compositionally biased region" description="Basic and acidic residues" evidence="2">
    <location>
        <begin position="420"/>
        <end position="436"/>
    </location>
</feature>
<dbReference type="EMBL" id="DS235366">
    <property type="protein sequence ID" value="EEB15320.1"/>
    <property type="molecule type" value="Genomic_DNA"/>
</dbReference>
<reference evidence="3" key="2">
    <citation type="submission" date="2007-04" db="EMBL/GenBank/DDBJ databases">
        <title>The genome of the human body louse.</title>
        <authorList>
            <consortium name="The Human Body Louse Genome Consortium"/>
            <person name="Kirkness E."/>
            <person name="Walenz B."/>
            <person name="Hass B."/>
            <person name="Bruggner R."/>
            <person name="Strausberg R."/>
        </authorList>
    </citation>
    <scope>NUCLEOTIDE SEQUENCE</scope>
    <source>
        <strain evidence="3">USDA</strain>
    </source>
</reference>
<name>E0VPL4_PEDHC</name>
<dbReference type="GeneID" id="8232160"/>
<dbReference type="HOGENOM" id="CLU_485127_0_0_1"/>
<feature type="coiled-coil region" evidence="1">
    <location>
        <begin position="477"/>
        <end position="504"/>
    </location>
</feature>
<evidence type="ECO:0000313" key="5">
    <source>
        <dbReference type="Proteomes" id="UP000009046"/>
    </source>
</evidence>
<dbReference type="OrthoDB" id="76453at2759"/>
<protein>
    <submittedName>
        <fullName evidence="3 4">Asparagine-rich protein, putative</fullName>
    </submittedName>
</protein>
<feature type="compositionally biased region" description="Low complexity" evidence="2">
    <location>
        <begin position="369"/>
        <end position="397"/>
    </location>
</feature>
<organism>
    <name type="scientific">Pediculus humanus subsp. corporis</name>
    <name type="common">Body louse</name>
    <dbReference type="NCBI Taxonomy" id="121224"/>
    <lineage>
        <taxon>Eukaryota</taxon>
        <taxon>Metazoa</taxon>
        <taxon>Ecdysozoa</taxon>
        <taxon>Arthropoda</taxon>
        <taxon>Hexapoda</taxon>
        <taxon>Insecta</taxon>
        <taxon>Pterygota</taxon>
        <taxon>Neoptera</taxon>
        <taxon>Paraneoptera</taxon>
        <taxon>Psocodea</taxon>
        <taxon>Troctomorpha</taxon>
        <taxon>Phthiraptera</taxon>
        <taxon>Anoplura</taxon>
        <taxon>Pediculidae</taxon>
        <taxon>Pediculus</taxon>
    </lineage>
</organism>
<dbReference type="eggNOG" id="ENOG502SCH6">
    <property type="taxonomic scope" value="Eukaryota"/>
</dbReference>
<evidence type="ECO:0000256" key="1">
    <source>
        <dbReference type="SAM" id="Coils"/>
    </source>
</evidence>
<evidence type="ECO:0000256" key="2">
    <source>
        <dbReference type="SAM" id="MobiDB-lite"/>
    </source>
</evidence>
<dbReference type="Proteomes" id="UP000009046">
    <property type="component" value="Unassembled WGS sequence"/>
</dbReference>
<dbReference type="EnsemblMetazoa" id="PHUM361410-RA">
    <property type="protein sequence ID" value="PHUM361410-PA"/>
    <property type="gene ID" value="PHUM361410"/>
</dbReference>
<dbReference type="RefSeq" id="XP_002428058.1">
    <property type="nucleotide sequence ID" value="XM_002428013.1"/>
</dbReference>
<reference evidence="4" key="3">
    <citation type="submission" date="2021-02" db="UniProtKB">
        <authorList>
            <consortium name="EnsemblMetazoa"/>
        </authorList>
    </citation>
    <scope>IDENTIFICATION</scope>
    <source>
        <strain evidence="4">USDA</strain>
    </source>
</reference>
<feature type="compositionally biased region" description="Polar residues" evidence="2">
    <location>
        <begin position="402"/>
        <end position="419"/>
    </location>
</feature>
<sequence>MDDFLHVELEKQLQFAESRCGTLKQQLDYIKQLYKYGKCSNSNIFVQPSFDNGRGDNGDYIKYKEHTKWDNKNICVKTNASQSNTTCTNSRNNQADSNVMSKGYQKHKNQIKFLKVKKKNMKKMKRKKKMDDTSSSKFSNVSSQRHSQIWQDPVVEIYKNSALNAESESGLEIIFNKKIMKGDEVLLGLKKIKCLNKNSESSREKILLEDTKVKKCNSHDSKKCKLFKDEEIQTDMFDDVTHQQRDVTVVNDSNDVNENDVKNVTGKENLIRIENSLFEPVKSYCQPTISSKRKQVGRDVYSNINNINVRNIPFIAAKSTTPSHNIGVNIQQVLSIIKKRHVNIDNAALTYENGINDVRLPGVVNSKRNTTTTNNNNINNNDIEPISEMSTTMTGSSESKKQSLGPSRSSMSHWKSVNDFTKEKQINNNDKDKNMDDNNNNNNNICEQEWTFKVDKLKKVLVFLHEDFTSLSQNISKADAKGELADIEKELEKKEEEITVVISLYKEVLNVRDDFKKLQDKYNLLTYGKPLFLDGLKQTNSAHTQMTTLLRKIQSFQERLKG</sequence>
<evidence type="ECO:0000313" key="3">
    <source>
        <dbReference type="EMBL" id="EEB15320.1"/>
    </source>
</evidence>
<gene>
    <name evidence="4" type="primary">8232160</name>
    <name evidence="3" type="ORF">Phum_PHUM361410</name>
</gene>
<dbReference type="AlphaFoldDB" id="E0VPL4"/>
<dbReference type="EMBL" id="AAZO01004201">
    <property type="status" value="NOT_ANNOTATED_CDS"/>
    <property type="molecule type" value="Genomic_DNA"/>
</dbReference>
<dbReference type="KEGG" id="phu:Phum_PHUM361410"/>
<dbReference type="InParanoid" id="E0VPL4"/>
<dbReference type="CTD" id="8232160"/>
<reference evidence="3" key="1">
    <citation type="submission" date="2007-04" db="EMBL/GenBank/DDBJ databases">
        <title>Annotation of Pediculus humanus corporis strain USDA.</title>
        <authorList>
            <person name="Kirkness E."/>
            <person name="Hannick L."/>
            <person name="Hass B."/>
            <person name="Bruggner R."/>
            <person name="Lawson D."/>
            <person name="Bidwell S."/>
            <person name="Joardar V."/>
            <person name="Caler E."/>
            <person name="Walenz B."/>
            <person name="Inman J."/>
            <person name="Schobel S."/>
            <person name="Galinsky K."/>
            <person name="Amedeo P."/>
            <person name="Strausberg R."/>
        </authorList>
    </citation>
    <scope>NUCLEOTIDE SEQUENCE</scope>
    <source>
        <strain evidence="3">USDA</strain>
    </source>
</reference>